<feature type="compositionally biased region" description="Low complexity" evidence="1">
    <location>
        <begin position="1467"/>
        <end position="1486"/>
    </location>
</feature>
<dbReference type="InParanoid" id="A0A067RS07"/>
<feature type="compositionally biased region" description="Basic and acidic residues" evidence="1">
    <location>
        <begin position="242"/>
        <end position="290"/>
    </location>
</feature>
<gene>
    <name evidence="2" type="ORF">L798_12724</name>
</gene>
<feature type="compositionally biased region" description="Pro residues" evidence="1">
    <location>
        <begin position="973"/>
        <end position="993"/>
    </location>
</feature>
<evidence type="ECO:0000256" key="1">
    <source>
        <dbReference type="SAM" id="MobiDB-lite"/>
    </source>
</evidence>
<feature type="compositionally biased region" description="Basic and acidic residues" evidence="1">
    <location>
        <begin position="551"/>
        <end position="578"/>
    </location>
</feature>
<dbReference type="STRING" id="136037.A0A067RS07"/>
<feature type="compositionally biased region" description="Basic and acidic residues" evidence="1">
    <location>
        <begin position="195"/>
        <end position="232"/>
    </location>
</feature>
<feature type="compositionally biased region" description="Basic and acidic residues" evidence="1">
    <location>
        <begin position="766"/>
        <end position="784"/>
    </location>
</feature>
<feature type="region of interest" description="Disordered" evidence="1">
    <location>
        <begin position="1329"/>
        <end position="1414"/>
    </location>
</feature>
<feature type="compositionally biased region" description="Low complexity" evidence="1">
    <location>
        <begin position="1354"/>
        <end position="1366"/>
    </location>
</feature>
<feature type="compositionally biased region" description="Basic and acidic residues" evidence="1">
    <location>
        <begin position="137"/>
        <end position="176"/>
    </location>
</feature>
<feature type="compositionally biased region" description="Basic and acidic residues" evidence="1">
    <location>
        <begin position="619"/>
        <end position="723"/>
    </location>
</feature>
<feature type="region of interest" description="Disordered" evidence="1">
    <location>
        <begin position="117"/>
        <end position="295"/>
    </location>
</feature>
<feature type="compositionally biased region" description="Polar residues" evidence="1">
    <location>
        <begin position="50"/>
        <end position="64"/>
    </location>
</feature>
<feature type="compositionally biased region" description="Polar residues" evidence="1">
    <location>
        <begin position="1390"/>
        <end position="1400"/>
    </location>
</feature>
<feature type="region of interest" description="Disordered" evidence="1">
    <location>
        <begin position="1070"/>
        <end position="1093"/>
    </location>
</feature>
<feature type="compositionally biased region" description="Low complexity" evidence="1">
    <location>
        <begin position="1401"/>
        <end position="1412"/>
    </location>
</feature>
<proteinExistence type="predicted"/>
<feature type="region of interest" description="Disordered" evidence="1">
    <location>
        <begin position="1441"/>
        <end position="1496"/>
    </location>
</feature>
<dbReference type="OrthoDB" id="8197533at2759"/>
<feature type="region of interest" description="Disordered" evidence="1">
    <location>
        <begin position="1"/>
        <end position="66"/>
    </location>
</feature>
<feature type="compositionally biased region" description="Basic and acidic residues" evidence="1">
    <location>
        <begin position="1329"/>
        <end position="1344"/>
    </location>
</feature>
<feature type="region of interest" description="Disordered" evidence="1">
    <location>
        <begin position="619"/>
        <end position="829"/>
    </location>
</feature>
<dbReference type="Proteomes" id="UP000027135">
    <property type="component" value="Unassembled WGS sequence"/>
</dbReference>
<evidence type="ECO:0000313" key="2">
    <source>
        <dbReference type="EMBL" id="KDR22594.1"/>
    </source>
</evidence>
<sequence>MANEAGEQELLHATENTGEEDEDHGKEKGTGRNNQNGEEIGRKYNEDSVRQTSDGNTDINTAADSNVVVEGMDTQGNMAPETSDKLMLEFIDEPPDGFFDDLLKDDFLDSLAVVDMWNPDADDSCGSDAGGKKLHKDGRETDDNKRQTALEDTKIKYTEVSADKSTEGRSRRDSDGHRRKGEHTSQSSSKRHVRTSVETKIKSSRDRSTERKVCRRDKGGSGDRLHSIENVRQKGCKRMRERSRERKEDREKVDRNSKQRNIYRRERGSRENSSERNIHTRGRGDKEKNMETNISTNERVKSTERLVQKEDRSRNIDRVSRRYSYQYRVSNKVSTADVSAKRKKCGLRLGVSDVGVEGDVSSESIRKGKNSDTDVANRETQIESIHKEHNLEKEMSQGIPGMVRHGAENRVISEVAGSQSHAITNLNNPPLNSTKLDTCIKELDDLVPPGTEDSFILYARDEAADVNEFEAEGNKDAMSHTMLRSEKSSKHLIVGTESANKEIYVISRKIDEHKILDNVESEKVSSCTARLDVHKRTERINYPHERKRRRSESNRSEGRRHASSESKRKHDYLYEERKGRHQKSSCGEKKINSSSLERVCKESRMKNEVFNEQIKNKREYSLRSQSREKWQCHSDLHRLKRRGDDQNDPRRSRSGSRDKKHELSVRQERMGRSRSRDRQYRKIENVIRRSHSGIRDKQLKLSLEQERSGEKQHRRASSEDRCQSDVAARTLRGKKDVQNYSRRLVRSVSRDRQHKSSLPARMSRSHSRDRQLRTASSKYRDRQGRYRRSGSRARERRRRSLSKSRLSPSCDKFKQRAPNLSPVSVGQMSSSHSLSFDLSLISSDRERWRSSSRSLSRERRSREYRRSYPGSSFSPVSSGSTFSRSGSFVSLSSLSDEKRQRRRKRSPFWKEMERKFATDLCRNVYDQSTAYAFPSSAGTALPECYNPSSHPSTYSSAAAFHPVDPTAYSHSYPPGPGPGPGFSPAVIQPPPPDNNIVPPSFGSAPPHHLEQPSVPPVMPPTPVAPPVYFVPPPITASPVPMGFTGQPVPFTFSSEFSSSKDVFHQSLFSSEEPQHPTVVPPPPKISQSGDGKKVSLSSLLEASAKAGGSTKKKQMSVDPLLVVRCEEAINTLQADGGVTLFPSGHLVLQESPGPYTSTASVSQTFLQGINTFRSPILRTPDLHLSFTSSTVCDNTSEQSYCLPKMDLATSAEGHSQISGEPHDPHAVTSSFAPVFTEYLKSYVDSSSMTDISGDVKKVSEKPENCLSCLEYKNRIMVWNSTQTEPIVKTGDKITDWNSTQIPCVSVESVGIQAQICRLRPLCKWAPRNKESRKVHVAREDDDVKSGSAKEAVNRRSSASHSNASRTSHWRSDTTPTAALREDKNKEASSESKYQSPKPTCSSASSANKSSYSGDGTYYKTSTYQAYVSNRDKSLFSLYSGGNSDKKSVVSSVSSQGTGPPKGILKNSSQVTPSPSSQTQWQQSSFQKNCDVPGYSVTSKPGSVREYGNTPVLFATRSSSSFGGMGTSSAEQSPASGTGPAMFHSAAACVPKFGNPGVRSTLDRDENFYDMHRSQPPCLLRGSGNAGAGLSMPPFQQQSSVAFRQTGNPSMNPYNAGPHY</sequence>
<feature type="compositionally biased region" description="Basic residues" evidence="1">
    <location>
        <begin position="785"/>
        <end position="802"/>
    </location>
</feature>
<feature type="region of interest" description="Disordered" evidence="1">
    <location>
        <begin position="538"/>
        <end position="597"/>
    </location>
</feature>
<feature type="region of interest" description="Disordered" evidence="1">
    <location>
        <begin position="849"/>
        <end position="887"/>
    </location>
</feature>
<feature type="compositionally biased region" description="Basic and acidic residues" evidence="1">
    <location>
        <begin position="39"/>
        <end position="49"/>
    </location>
</feature>
<evidence type="ECO:0000313" key="3">
    <source>
        <dbReference type="Proteomes" id="UP000027135"/>
    </source>
</evidence>
<feature type="compositionally biased region" description="Low complexity" evidence="1">
    <location>
        <begin position="867"/>
        <end position="887"/>
    </location>
</feature>
<organism evidence="2 3">
    <name type="scientific">Zootermopsis nevadensis</name>
    <name type="common">Dampwood termite</name>
    <dbReference type="NCBI Taxonomy" id="136037"/>
    <lineage>
        <taxon>Eukaryota</taxon>
        <taxon>Metazoa</taxon>
        <taxon>Ecdysozoa</taxon>
        <taxon>Arthropoda</taxon>
        <taxon>Hexapoda</taxon>
        <taxon>Insecta</taxon>
        <taxon>Pterygota</taxon>
        <taxon>Neoptera</taxon>
        <taxon>Polyneoptera</taxon>
        <taxon>Dictyoptera</taxon>
        <taxon>Blattodea</taxon>
        <taxon>Blattoidea</taxon>
        <taxon>Termitoidae</taxon>
        <taxon>Termopsidae</taxon>
        <taxon>Zootermopsis</taxon>
    </lineage>
</organism>
<feature type="compositionally biased region" description="Basic and acidic residues" evidence="1">
    <location>
        <begin position="849"/>
        <end position="866"/>
    </location>
</feature>
<feature type="region of interest" description="Disordered" evidence="1">
    <location>
        <begin position="971"/>
        <end position="1013"/>
    </location>
</feature>
<feature type="compositionally biased region" description="Basic and acidic residues" evidence="1">
    <location>
        <begin position="1379"/>
        <end position="1389"/>
    </location>
</feature>
<name>A0A067RS07_ZOONE</name>
<reference evidence="2 3" key="1">
    <citation type="journal article" date="2014" name="Nat. Commun.">
        <title>Molecular traces of alternative social organization in a termite genome.</title>
        <authorList>
            <person name="Terrapon N."/>
            <person name="Li C."/>
            <person name="Robertson H.M."/>
            <person name="Ji L."/>
            <person name="Meng X."/>
            <person name="Booth W."/>
            <person name="Chen Z."/>
            <person name="Childers C.P."/>
            <person name="Glastad K.M."/>
            <person name="Gokhale K."/>
            <person name="Gowin J."/>
            <person name="Gronenberg W."/>
            <person name="Hermansen R.A."/>
            <person name="Hu H."/>
            <person name="Hunt B.G."/>
            <person name="Huylmans A.K."/>
            <person name="Khalil S.M."/>
            <person name="Mitchell R.D."/>
            <person name="Munoz-Torres M.C."/>
            <person name="Mustard J.A."/>
            <person name="Pan H."/>
            <person name="Reese J.T."/>
            <person name="Scharf M.E."/>
            <person name="Sun F."/>
            <person name="Vogel H."/>
            <person name="Xiao J."/>
            <person name="Yang W."/>
            <person name="Yang Z."/>
            <person name="Yang Z."/>
            <person name="Zhou J."/>
            <person name="Zhu J."/>
            <person name="Brent C.S."/>
            <person name="Elsik C.G."/>
            <person name="Goodisman M.A."/>
            <person name="Liberles D.A."/>
            <person name="Roe R.M."/>
            <person name="Vargo E.L."/>
            <person name="Vilcinskas A."/>
            <person name="Wang J."/>
            <person name="Bornberg-Bauer E."/>
            <person name="Korb J."/>
            <person name="Zhang G."/>
            <person name="Liebig J."/>
        </authorList>
    </citation>
    <scope>NUCLEOTIDE SEQUENCE [LARGE SCALE GENOMIC DNA]</scope>
    <source>
        <tissue evidence="2">Whole organism</tissue>
    </source>
</reference>
<keyword evidence="3" id="KW-1185">Reference proteome</keyword>
<dbReference type="EMBL" id="KK852498">
    <property type="protein sequence ID" value="KDR22594.1"/>
    <property type="molecule type" value="Genomic_DNA"/>
</dbReference>
<protein>
    <submittedName>
        <fullName evidence="2">Uncharacterized protein</fullName>
    </submittedName>
</protein>
<accession>A0A067RS07</accession>